<proteinExistence type="predicted"/>
<dbReference type="SUPFAM" id="SSF81324">
    <property type="entry name" value="Voltage-gated potassium channels"/>
    <property type="match status" value="2"/>
</dbReference>
<evidence type="ECO:0000259" key="5">
    <source>
        <dbReference type="Pfam" id="PF00520"/>
    </source>
</evidence>
<evidence type="ECO:0000256" key="4">
    <source>
        <dbReference type="ARBA" id="ARBA00023136"/>
    </source>
</evidence>
<dbReference type="InterPro" id="IPR005821">
    <property type="entry name" value="Ion_trans_dom"/>
</dbReference>
<keyword evidence="3" id="KW-1133">Transmembrane helix</keyword>
<dbReference type="Proteomes" id="UP001152795">
    <property type="component" value="Unassembled WGS sequence"/>
</dbReference>
<dbReference type="GO" id="GO:0005216">
    <property type="term" value="F:monoatomic ion channel activity"/>
    <property type="evidence" value="ECO:0007669"/>
    <property type="project" value="InterPro"/>
</dbReference>
<sequence length="692" mass="80571">MTAMCNLQSGSFQNTGLAGYFNMDFKDDIELIVSSGKSKSVTFDKSADNISTGLDECDEENATTLAVHTKLVMAATLINEARYGRHGVFKLTPKEVKLYNSYYTFYINYLIYVLLWFNLALAVFEKPAVSGYELPYWATMIMEYVCIFVFALYLFHRWYIAPDGCFWNDKKNIILTATIIITFLDMLLYSIFMENGLESKALRWSRILRPVFIVNLEGRQIRRAFRNIRRTIVGVVNVLVLLLFAIGLFALLATKLFENRNLKDIDGNPYFHNFLESYYQLYIFTTTANSPDVGIPAYDSNNWFALFFLVFLVICMYIFLSILLAVVYANYRKHLKNEVRKSVYRKRRQLKLAFDLICEKLNNEWVLRFERWKSLLQVVCPSYSPGKVSLLWHVLDRENNDYIKVKDFTKVSELLNTRVIEVKEEVHLFEKICPTIYFSWLSVKIRRMVCHRYFLYFFDVVIFVNAVFIALSLEMAEAAFLLLFNIELFLKFYTYGCREFFVNFWNTFDFFIIGGATIAFIVELSTDSVTASQAAVDFLMILRVLRMIKVMGSIESIFVAFIIEAFMLQYTFSQGKFESELEKVIQEKGVGIGMTPITERSRTGTTLSVDLEAANGDLQRTPSQIRVQEYAMNQEKRYRLMENQIKTAENLLQQMFEDEIGSEDMGPQTLNEIEELEPVEVDWKKMTFDTIG</sequence>
<gene>
    <name evidence="6" type="ORF">PACLA_8A051121</name>
</gene>
<dbReference type="GO" id="GO:0016020">
    <property type="term" value="C:membrane"/>
    <property type="evidence" value="ECO:0007669"/>
    <property type="project" value="UniProtKB-SubCell"/>
</dbReference>
<dbReference type="AlphaFoldDB" id="A0A6S7IFK8"/>
<evidence type="ECO:0000313" key="7">
    <source>
        <dbReference type="Proteomes" id="UP001152795"/>
    </source>
</evidence>
<comment type="subcellular location">
    <subcellularLocation>
        <location evidence="1">Membrane</location>
        <topology evidence="1">Multi-pass membrane protein</topology>
    </subcellularLocation>
</comment>
<feature type="domain" description="Ion transport" evidence="5">
    <location>
        <begin position="105"/>
        <end position="332"/>
    </location>
</feature>
<evidence type="ECO:0000256" key="2">
    <source>
        <dbReference type="ARBA" id="ARBA00022692"/>
    </source>
</evidence>
<dbReference type="InterPro" id="IPR027359">
    <property type="entry name" value="Volt_channel_dom_sf"/>
</dbReference>
<dbReference type="OrthoDB" id="10068803at2759"/>
<keyword evidence="2" id="KW-0812">Transmembrane</keyword>
<evidence type="ECO:0000256" key="3">
    <source>
        <dbReference type="ARBA" id="ARBA00022989"/>
    </source>
</evidence>
<organism evidence="6 7">
    <name type="scientific">Paramuricea clavata</name>
    <name type="common">Red gorgonian</name>
    <name type="synonym">Violescent sea-whip</name>
    <dbReference type="NCBI Taxonomy" id="317549"/>
    <lineage>
        <taxon>Eukaryota</taxon>
        <taxon>Metazoa</taxon>
        <taxon>Cnidaria</taxon>
        <taxon>Anthozoa</taxon>
        <taxon>Octocorallia</taxon>
        <taxon>Malacalcyonacea</taxon>
        <taxon>Plexauridae</taxon>
        <taxon>Paramuricea</taxon>
    </lineage>
</organism>
<dbReference type="EMBL" id="CACRXK020008849">
    <property type="protein sequence ID" value="CAB4015799.1"/>
    <property type="molecule type" value="Genomic_DNA"/>
</dbReference>
<dbReference type="PANTHER" id="PTHR46726:SF1">
    <property type="entry name" value="TWO-PORE CALCIUM CHANNEL 3"/>
    <property type="match status" value="1"/>
</dbReference>
<keyword evidence="7" id="KW-1185">Reference proteome</keyword>
<dbReference type="PANTHER" id="PTHR46726">
    <property type="entry name" value="TWO PORE CHANNEL 3"/>
    <property type="match status" value="1"/>
</dbReference>
<accession>A0A6S7IFK8</accession>
<protein>
    <submittedName>
        <fullName evidence="6">Two pore calcium channel 1-like</fullName>
    </submittedName>
</protein>
<feature type="domain" description="Ion transport" evidence="5">
    <location>
        <begin position="451"/>
        <end position="563"/>
    </location>
</feature>
<dbReference type="Gene3D" id="1.10.287.70">
    <property type="match status" value="1"/>
</dbReference>
<reference evidence="6" key="1">
    <citation type="submission" date="2020-04" db="EMBL/GenBank/DDBJ databases">
        <authorList>
            <person name="Alioto T."/>
            <person name="Alioto T."/>
            <person name="Gomez Garrido J."/>
        </authorList>
    </citation>
    <scope>NUCLEOTIDE SEQUENCE</scope>
    <source>
        <strain evidence="6">A484AB</strain>
    </source>
</reference>
<dbReference type="Gene3D" id="1.20.120.350">
    <property type="entry name" value="Voltage-gated potassium channels. Chain C"/>
    <property type="match status" value="2"/>
</dbReference>
<comment type="caution">
    <text evidence="6">The sequence shown here is derived from an EMBL/GenBank/DDBJ whole genome shotgun (WGS) entry which is preliminary data.</text>
</comment>
<evidence type="ECO:0000313" key="6">
    <source>
        <dbReference type="EMBL" id="CAB4015799.1"/>
    </source>
</evidence>
<name>A0A6S7IFK8_PARCT</name>
<evidence type="ECO:0000256" key="1">
    <source>
        <dbReference type="ARBA" id="ARBA00004141"/>
    </source>
</evidence>
<keyword evidence="4" id="KW-0472">Membrane</keyword>
<dbReference type="Pfam" id="PF00520">
    <property type="entry name" value="Ion_trans"/>
    <property type="match status" value="2"/>
</dbReference>